<reference evidence="4 6" key="1">
    <citation type="journal article" date="2017" name="Nature">
        <title>The sunflower genome provides insights into oil metabolism, flowering and Asterid evolution.</title>
        <authorList>
            <person name="Badouin H."/>
            <person name="Gouzy J."/>
            <person name="Grassa C.J."/>
            <person name="Murat F."/>
            <person name="Staton S.E."/>
            <person name="Cottret L."/>
            <person name="Lelandais-Briere C."/>
            <person name="Owens G.L."/>
            <person name="Carrere S."/>
            <person name="Mayjonade B."/>
            <person name="Legrand L."/>
            <person name="Gill N."/>
            <person name="Kane N.C."/>
            <person name="Bowers J.E."/>
            <person name="Hubner S."/>
            <person name="Bellec A."/>
            <person name="Berard A."/>
            <person name="Berges H."/>
            <person name="Blanchet N."/>
            <person name="Boniface M.C."/>
            <person name="Brunel D."/>
            <person name="Catrice O."/>
            <person name="Chaidir N."/>
            <person name="Claudel C."/>
            <person name="Donnadieu C."/>
            <person name="Faraut T."/>
            <person name="Fievet G."/>
            <person name="Helmstetter N."/>
            <person name="King M."/>
            <person name="Knapp S.J."/>
            <person name="Lai Z."/>
            <person name="Le Paslier M.C."/>
            <person name="Lippi Y."/>
            <person name="Lorenzon L."/>
            <person name="Mandel J.R."/>
            <person name="Marage G."/>
            <person name="Marchand G."/>
            <person name="Marquand E."/>
            <person name="Bret-Mestries E."/>
            <person name="Morien E."/>
            <person name="Nambeesan S."/>
            <person name="Nguyen T."/>
            <person name="Pegot-Espagnet P."/>
            <person name="Pouilly N."/>
            <person name="Raftis F."/>
            <person name="Sallet E."/>
            <person name="Schiex T."/>
            <person name="Thomas J."/>
            <person name="Vandecasteele C."/>
            <person name="Vares D."/>
            <person name="Vear F."/>
            <person name="Vautrin S."/>
            <person name="Crespi M."/>
            <person name="Mangin B."/>
            <person name="Burke J.M."/>
            <person name="Salse J."/>
            <person name="Munos S."/>
            <person name="Vincourt P."/>
            <person name="Rieseberg L.H."/>
            <person name="Langlade N.B."/>
        </authorList>
    </citation>
    <scope>NUCLEOTIDE SEQUENCE [LARGE SCALE GENOMIC DNA]</scope>
    <source>
        <strain evidence="6">cv. SF193</strain>
        <tissue evidence="4">Leaves</tissue>
    </source>
</reference>
<dbReference type="Gene3D" id="3.30.559.10">
    <property type="entry name" value="Chloramphenicol acetyltransferase-like domain"/>
    <property type="match status" value="2"/>
</dbReference>
<keyword evidence="3 4" id="KW-0012">Acyltransferase</keyword>
<reference evidence="4" key="3">
    <citation type="submission" date="2020-06" db="EMBL/GenBank/DDBJ databases">
        <title>Helianthus annuus Genome sequencing and assembly Release 2.</title>
        <authorList>
            <person name="Gouzy J."/>
            <person name="Langlade N."/>
            <person name="Munos S."/>
        </authorList>
    </citation>
    <scope>NUCLEOTIDE SEQUENCE</scope>
    <source>
        <tissue evidence="4">Leaves</tissue>
    </source>
</reference>
<dbReference type="EMBL" id="MNCJ02000317">
    <property type="protein sequence ID" value="KAF5818202.1"/>
    <property type="molecule type" value="Genomic_DNA"/>
</dbReference>
<keyword evidence="6" id="KW-1185">Reference proteome</keyword>
<dbReference type="PANTHER" id="PTHR31623:SF70">
    <property type="entry name" value="TRANSFERASE, CHLORAMPHENICOL ACETYLTRANSFERASE-LIKE DOMAIN PROTEIN"/>
    <property type="match status" value="1"/>
</dbReference>
<evidence type="ECO:0000256" key="2">
    <source>
        <dbReference type="ARBA" id="ARBA00022679"/>
    </source>
</evidence>
<dbReference type="InterPro" id="IPR023213">
    <property type="entry name" value="CAT-like_dom_sf"/>
</dbReference>
<proteinExistence type="inferred from homology"/>
<dbReference type="PANTHER" id="PTHR31623">
    <property type="entry name" value="F21J9.9"/>
    <property type="match status" value="1"/>
</dbReference>
<sequence>MVMAMKIEKQSSKLIKPFVQTPPTQSHYKLGFIDELAPAHDTGIVLFFAANSNHNPNFVARLEKSLGKTLTRLYPLAGRYVEETHSVDCKDQGAEFIHAKVNIKLQDFLVSEENVKFTDEFIPSKIGVARQQSDPLLATQVTTFECGGVAIGASATHKIVDASTLCTFVNEWAVTNREENEIEFKGPGFNSSILFPSRGLSSIPFPFINIEMLNKYTKKKLSFSGSAISKMKAKCSNSTRQRSKVQLVSAIIWKTFMGVDLAIHNHQRHSIHIQAVSLRGKMASSIPKTSCGNLCGACTTECTTLERTEELADRLTDSVKKTVTKYSKERHDCEEGQAMVLNLIMSSMDNISESTNVVFTTSWCKFPFYEADFGFGKPTWVAPGIVPVHQMTYMIDDAEGTGVEAYVYLEVKDVPYFEEALEHAIAFGA</sequence>
<dbReference type="Proteomes" id="UP000215914">
    <property type="component" value="Chromosome 2"/>
</dbReference>
<reference evidence="5" key="2">
    <citation type="submission" date="2017-02" db="EMBL/GenBank/DDBJ databases">
        <title>Sunflower complete genome.</title>
        <authorList>
            <person name="Langlade N."/>
            <person name="Munos S."/>
        </authorList>
    </citation>
    <scope>NUCLEOTIDE SEQUENCE [LARGE SCALE GENOMIC DNA]</scope>
    <source>
        <tissue evidence="5">Leaves</tissue>
    </source>
</reference>
<evidence type="ECO:0000313" key="5">
    <source>
        <dbReference type="EMBL" id="OTG34076.1"/>
    </source>
</evidence>
<dbReference type="EC" id="2.3.1.-" evidence="4"/>
<evidence type="ECO:0000256" key="3">
    <source>
        <dbReference type="ARBA" id="ARBA00023315"/>
    </source>
</evidence>
<evidence type="ECO:0000313" key="6">
    <source>
        <dbReference type="Proteomes" id="UP000215914"/>
    </source>
</evidence>
<evidence type="ECO:0000313" key="4">
    <source>
        <dbReference type="EMBL" id="KAF5818202.1"/>
    </source>
</evidence>
<dbReference type="Pfam" id="PF02458">
    <property type="entry name" value="Transferase"/>
    <property type="match status" value="1"/>
</dbReference>
<organism evidence="5 6">
    <name type="scientific">Helianthus annuus</name>
    <name type="common">Common sunflower</name>
    <dbReference type="NCBI Taxonomy" id="4232"/>
    <lineage>
        <taxon>Eukaryota</taxon>
        <taxon>Viridiplantae</taxon>
        <taxon>Streptophyta</taxon>
        <taxon>Embryophyta</taxon>
        <taxon>Tracheophyta</taxon>
        <taxon>Spermatophyta</taxon>
        <taxon>Magnoliopsida</taxon>
        <taxon>eudicotyledons</taxon>
        <taxon>Gunneridae</taxon>
        <taxon>Pentapetalae</taxon>
        <taxon>asterids</taxon>
        <taxon>campanulids</taxon>
        <taxon>Asterales</taxon>
        <taxon>Asteraceae</taxon>
        <taxon>Asteroideae</taxon>
        <taxon>Heliantheae alliance</taxon>
        <taxon>Heliantheae</taxon>
        <taxon>Helianthus</taxon>
    </lineage>
</organism>
<dbReference type="InParanoid" id="A0A251VG14"/>
<evidence type="ECO:0000256" key="1">
    <source>
        <dbReference type="ARBA" id="ARBA00009861"/>
    </source>
</evidence>
<accession>A0A251VG14</accession>
<dbReference type="OrthoDB" id="671439at2759"/>
<dbReference type="GO" id="GO:0016746">
    <property type="term" value="F:acyltransferase activity"/>
    <property type="evidence" value="ECO:0007669"/>
    <property type="project" value="UniProtKB-KW"/>
</dbReference>
<dbReference type="AlphaFoldDB" id="A0A251VG14"/>
<protein>
    <submittedName>
        <fullName evidence="4 5">Transferase</fullName>
        <ecNumber evidence="4">2.3.1.-</ecNumber>
    </submittedName>
</protein>
<name>A0A251VG14_HELAN</name>
<comment type="similarity">
    <text evidence="1">Belongs to the plant acyltransferase family.</text>
</comment>
<keyword evidence="2 5" id="KW-0808">Transferase</keyword>
<dbReference type="OMA" id="RTIDCND"/>
<gene>
    <name evidence="5" type="ORF">HannXRQ_Chr02g0041721</name>
    <name evidence="4" type="ORF">HanXRQr2_Chr02g0062211</name>
</gene>
<dbReference type="Gramene" id="mRNA:HanXRQr2_Chr02g0062211">
    <property type="protein sequence ID" value="CDS:HanXRQr2_Chr02g0062211.1"/>
    <property type="gene ID" value="HanXRQr2_Chr02g0062211"/>
</dbReference>
<dbReference type="EMBL" id="CM007891">
    <property type="protein sequence ID" value="OTG34076.1"/>
    <property type="molecule type" value="Genomic_DNA"/>
</dbReference>